<evidence type="ECO:0000313" key="3">
    <source>
        <dbReference type="Proteomes" id="UP000465112"/>
    </source>
</evidence>
<dbReference type="InterPro" id="IPR001315">
    <property type="entry name" value="CARD"/>
</dbReference>
<accession>A0A6A5EVC1</accession>
<evidence type="ECO:0000259" key="1">
    <source>
        <dbReference type="PROSITE" id="PS50209"/>
    </source>
</evidence>
<dbReference type="AlphaFoldDB" id="A0A6A5EVC1"/>
<dbReference type="PROSITE" id="PS50209">
    <property type="entry name" value="CARD"/>
    <property type="match status" value="1"/>
</dbReference>
<sequence length="203" mass="22301">MDPWQKQTAGPSTPKVFAGGNSVVTNRKVIGATGNHLNMGIEIERHPGSGPTGNAVGEVPRGDYIATNGSVICNDVISHANINGDLNFNLTIKQSQVPAGRIDKTPPSSQGPAVEIIIHHKVELVECLMADRSFILQHVHAKRIVTDRQYQRLKHISQPEERVTELMDQVIDGGQESCSRFLKVLKEPDILQTYPQLKNMVLV</sequence>
<name>A0A6A5EVC1_PERFL</name>
<dbReference type="InterPro" id="IPR011029">
    <property type="entry name" value="DEATH-like_dom_sf"/>
</dbReference>
<proteinExistence type="predicted"/>
<dbReference type="Proteomes" id="UP000465112">
    <property type="component" value="Chromosome 12"/>
</dbReference>
<dbReference type="EMBL" id="VHII01000012">
    <property type="protein sequence ID" value="KAF1382289.1"/>
    <property type="molecule type" value="Genomic_DNA"/>
</dbReference>
<gene>
    <name evidence="2" type="ORF">PFLUV_G00142200</name>
</gene>
<dbReference type="Gene3D" id="1.10.533.10">
    <property type="entry name" value="Death Domain, Fas"/>
    <property type="match status" value="1"/>
</dbReference>
<dbReference type="GO" id="GO:0042981">
    <property type="term" value="P:regulation of apoptotic process"/>
    <property type="evidence" value="ECO:0007669"/>
    <property type="project" value="InterPro"/>
</dbReference>
<evidence type="ECO:0000313" key="2">
    <source>
        <dbReference type="EMBL" id="KAF1382289.1"/>
    </source>
</evidence>
<organism evidence="2 3">
    <name type="scientific">Perca fluviatilis</name>
    <name type="common">European perch</name>
    <dbReference type="NCBI Taxonomy" id="8168"/>
    <lineage>
        <taxon>Eukaryota</taxon>
        <taxon>Metazoa</taxon>
        <taxon>Chordata</taxon>
        <taxon>Craniata</taxon>
        <taxon>Vertebrata</taxon>
        <taxon>Euteleostomi</taxon>
        <taxon>Actinopterygii</taxon>
        <taxon>Neopterygii</taxon>
        <taxon>Teleostei</taxon>
        <taxon>Neoteleostei</taxon>
        <taxon>Acanthomorphata</taxon>
        <taxon>Eupercaria</taxon>
        <taxon>Perciformes</taxon>
        <taxon>Percoidei</taxon>
        <taxon>Percidae</taxon>
        <taxon>Percinae</taxon>
        <taxon>Perca</taxon>
    </lineage>
</organism>
<protein>
    <recommendedName>
        <fullName evidence="1">CARD domain-containing protein</fullName>
    </recommendedName>
</protein>
<keyword evidence="3" id="KW-1185">Reference proteome</keyword>
<dbReference type="SUPFAM" id="SSF47986">
    <property type="entry name" value="DEATH domain"/>
    <property type="match status" value="1"/>
</dbReference>
<feature type="domain" description="CARD" evidence="1">
    <location>
        <begin position="109"/>
        <end position="187"/>
    </location>
</feature>
<comment type="caution">
    <text evidence="2">The sequence shown here is derived from an EMBL/GenBank/DDBJ whole genome shotgun (WGS) entry which is preliminary data.</text>
</comment>
<reference evidence="2 3" key="1">
    <citation type="submission" date="2019-06" db="EMBL/GenBank/DDBJ databases">
        <title>A chromosome-scale genome assembly of the European perch, Perca fluviatilis.</title>
        <authorList>
            <person name="Roques C."/>
            <person name="Zahm M."/>
            <person name="Cabau C."/>
            <person name="Klopp C."/>
            <person name="Bouchez O."/>
            <person name="Donnadieu C."/>
            <person name="Kuhl H."/>
            <person name="Gislard M."/>
            <person name="Guendouz S."/>
            <person name="Journot L."/>
            <person name="Haffray P."/>
            <person name="Bestin A."/>
            <person name="Morvezen R."/>
            <person name="Feron R."/>
            <person name="Wen M."/>
            <person name="Jouanno E."/>
            <person name="Herpin A."/>
            <person name="Schartl M."/>
            <person name="Postlethwait J."/>
            <person name="Schaerlinger B."/>
            <person name="Chardard D."/>
            <person name="Lecocq T."/>
            <person name="Poncet C."/>
            <person name="Jaffrelo L."/>
            <person name="Lampietro C."/>
            <person name="Guiguen Y."/>
        </authorList>
    </citation>
    <scope>NUCLEOTIDE SEQUENCE [LARGE SCALE GENOMIC DNA]</scope>
    <source>
        <tissue evidence="2">Blood</tissue>
    </source>
</reference>
<dbReference type="CDD" id="cd01671">
    <property type="entry name" value="CARD"/>
    <property type="match status" value="1"/>
</dbReference>